<dbReference type="EMBL" id="GEDG01026466">
    <property type="protein sequence ID" value="JAP14510.1"/>
    <property type="molecule type" value="Transcribed_RNA"/>
</dbReference>
<name>A0A0V0H277_SOLCH</name>
<feature type="compositionally biased region" description="Polar residues" evidence="1">
    <location>
        <begin position="23"/>
        <end position="32"/>
    </location>
</feature>
<organism evidence="2">
    <name type="scientific">Solanum chacoense</name>
    <name type="common">Chaco potato</name>
    <dbReference type="NCBI Taxonomy" id="4108"/>
    <lineage>
        <taxon>Eukaryota</taxon>
        <taxon>Viridiplantae</taxon>
        <taxon>Streptophyta</taxon>
        <taxon>Embryophyta</taxon>
        <taxon>Tracheophyta</taxon>
        <taxon>Spermatophyta</taxon>
        <taxon>Magnoliopsida</taxon>
        <taxon>eudicotyledons</taxon>
        <taxon>Gunneridae</taxon>
        <taxon>Pentapetalae</taxon>
        <taxon>asterids</taxon>
        <taxon>lamiids</taxon>
        <taxon>Solanales</taxon>
        <taxon>Solanaceae</taxon>
        <taxon>Solanoideae</taxon>
        <taxon>Solaneae</taxon>
        <taxon>Solanum</taxon>
    </lineage>
</organism>
<dbReference type="AlphaFoldDB" id="A0A0V0H277"/>
<proteinExistence type="predicted"/>
<protein>
    <submittedName>
        <fullName evidence="2">Putative ovule protein</fullName>
    </submittedName>
</protein>
<accession>A0A0V0H277</accession>
<sequence>MHKHRGSVGHSRTESKRPMYISQGFQDSSMESASSIQNSFTDLLSYCKRTYLKIDNHQFPICPESLGTTPSTIQLPPLLPKEGP</sequence>
<feature type="region of interest" description="Disordered" evidence="1">
    <location>
        <begin position="1"/>
        <end position="32"/>
    </location>
</feature>
<reference evidence="2" key="1">
    <citation type="submission" date="2015-12" db="EMBL/GenBank/DDBJ databases">
        <title>Gene expression during late stages of embryo sac development: a critical building block for successful pollen-pistil interactions.</title>
        <authorList>
            <person name="Liu Y."/>
            <person name="Joly V."/>
            <person name="Sabar M."/>
            <person name="Matton D.P."/>
        </authorList>
    </citation>
    <scope>NUCLEOTIDE SEQUENCE</scope>
</reference>
<evidence type="ECO:0000313" key="2">
    <source>
        <dbReference type="EMBL" id="JAP14510.1"/>
    </source>
</evidence>
<evidence type="ECO:0000256" key="1">
    <source>
        <dbReference type="SAM" id="MobiDB-lite"/>
    </source>
</evidence>